<dbReference type="Proteomes" id="UP000728185">
    <property type="component" value="Unassembled WGS sequence"/>
</dbReference>
<comment type="similarity">
    <text evidence="1">Belongs to the histidine acid phosphatase family.</text>
</comment>
<keyword evidence="7" id="KW-1185">Reference proteome</keyword>
<accession>A0A8E0VIJ1</accession>
<protein>
    <recommendedName>
        <fullName evidence="4">2-phosphoxylose phosphatase 1</fullName>
    </recommendedName>
    <alternativeName>
        <fullName evidence="5">Acid phosphatase-like protein 2</fullName>
    </alternativeName>
</protein>
<dbReference type="CDD" id="cd07061">
    <property type="entry name" value="HP_HAP_like"/>
    <property type="match status" value="1"/>
</dbReference>
<evidence type="ECO:0000256" key="2">
    <source>
        <dbReference type="ARBA" id="ARBA00022801"/>
    </source>
</evidence>
<dbReference type="Pfam" id="PF00328">
    <property type="entry name" value="His_Phos_2"/>
    <property type="match status" value="1"/>
</dbReference>
<dbReference type="InterPro" id="IPR050645">
    <property type="entry name" value="Histidine_acid_phosphatase"/>
</dbReference>
<sequence length="425" mass="48341">MRLLQVQAFFRHGARTPLHHVRSPSAPEAFWVPEMKADFPRAVYPNKVIDKCSGEEILSSNLPFEDDWPGGLRTGELTTQGQMDAYELGRRLKQFYVDEQAFVSPTLHSGEIYIRSTFIGRTIKSGRCVAAGIFGDGYRESGKTENLIIHVEPIDREYLFPNPSTCGILGRLYREGVEEYSKLPNHLELKRRLKVVLGVERLIDDFRQDTYKGDCPIYYVRDDYVARERAGFPLPPGLDQLLPEVHRLGAEELIYELLGARKEWDMNLALVMAPVLQMIVCNMRSFESVPKFQLYSCHDSTVLLLLLGLGCFDGVWPPFSADIVLELYALRSSPCPKSSDQRKTRVRDYLGDDEEPLNSDPDLPIGHNDLWIRVLYLGHVVPLACLWKLNSIDVELASDGYVPFSALVDHWSDALAYQKESQNTE</sequence>
<gene>
    <name evidence="6" type="ORF">FBUS_08600</name>
</gene>
<evidence type="ECO:0000313" key="7">
    <source>
        <dbReference type="Proteomes" id="UP000728185"/>
    </source>
</evidence>
<dbReference type="InterPro" id="IPR000560">
    <property type="entry name" value="His_Pase_clade-2"/>
</dbReference>
<dbReference type="InterPro" id="IPR029033">
    <property type="entry name" value="His_PPase_superfam"/>
</dbReference>
<dbReference type="SUPFAM" id="SSF53254">
    <property type="entry name" value="Phosphoglycerate mutase-like"/>
    <property type="match status" value="1"/>
</dbReference>
<proteinExistence type="inferred from homology"/>
<evidence type="ECO:0000256" key="3">
    <source>
        <dbReference type="ARBA" id="ARBA00036311"/>
    </source>
</evidence>
<dbReference type="AlphaFoldDB" id="A0A8E0VIJ1"/>
<dbReference type="PANTHER" id="PTHR11567:SF110">
    <property type="entry name" value="2-PHOSPHOXYLOSE PHOSPHATASE 1"/>
    <property type="match status" value="1"/>
</dbReference>
<dbReference type="EMBL" id="LUCM01007237">
    <property type="protein sequence ID" value="KAA0190269.1"/>
    <property type="molecule type" value="Genomic_DNA"/>
</dbReference>
<dbReference type="PANTHER" id="PTHR11567">
    <property type="entry name" value="ACID PHOSPHATASE-RELATED"/>
    <property type="match status" value="1"/>
</dbReference>
<reference evidence="6" key="1">
    <citation type="submission" date="2019-05" db="EMBL/GenBank/DDBJ databases">
        <title>Annotation for the trematode Fasciolopsis buski.</title>
        <authorList>
            <person name="Choi Y.-J."/>
        </authorList>
    </citation>
    <scope>NUCLEOTIDE SEQUENCE</scope>
    <source>
        <strain evidence="6">HT</strain>
        <tissue evidence="6">Whole worm</tissue>
    </source>
</reference>
<dbReference type="OrthoDB" id="10257284at2759"/>
<comment type="caution">
    <text evidence="6">The sequence shown here is derived from an EMBL/GenBank/DDBJ whole genome shotgun (WGS) entry which is preliminary data.</text>
</comment>
<comment type="catalytic activity">
    <reaction evidence="3">
        <text>3-O-[beta-D-GlcA-(1-&gt;3)-beta-D-Gal-(1-&gt;3)-beta-D-Gal-(1-&gt;4)-beta-D-2-O-P-Xyl]-L-seryl-[protein] + H2O = 3-O-(beta-D-GlcA-(1-&gt;3)-beta-D-Gal-(1-&gt;3)-beta-D-Gal-(1-&gt;4)-beta-D-Xyl)-L-seryl-[protein] + phosphate</text>
        <dbReference type="Rhea" id="RHEA:56512"/>
        <dbReference type="Rhea" id="RHEA-COMP:12573"/>
        <dbReference type="Rhea" id="RHEA-COMP:14559"/>
        <dbReference type="ChEBI" id="CHEBI:15377"/>
        <dbReference type="ChEBI" id="CHEBI:43474"/>
        <dbReference type="ChEBI" id="CHEBI:132093"/>
        <dbReference type="ChEBI" id="CHEBI:140495"/>
    </reaction>
</comment>
<evidence type="ECO:0000256" key="5">
    <source>
        <dbReference type="ARBA" id="ARBA00041499"/>
    </source>
</evidence>
<organism evidence="6 7">
    <name type="scientific">Fasciolopsis buskii</name>
    <dbReference type="NCBI Taxonomy" id="27845"/>
    <lineage>
        <taxon>Eukaryota</taxon>
        <taxon>Metazoa</taxon>
        <taxon>Spiralia</taxon>
        <taxon>Lophotrochozoa</taxon>
        <taxon>Platyhelminthes</taxon>
        <taxon>Trematoda</taxon>
        <taxon>Digenea</taxon>
        <taxon>Plagiorchiida</taxon>
        <taxon>Echinostomata</taxon>
        <taxon>Echinostomatoidea</taxon>
        <taxon>Fasciolidae</taxon>
        <taxon>Fasciolopsis</taxon>
    </lineage>
</organism>
<dbReference type="Gene3D" id="3.40.50.1240">
    <property type="entry name" value="Phosphoglycerate mutase-like"/>
    <property type="match status" value="1"/>
</dbReference>
<evidence type="ECO:0000313" key="6">
    <source>
        <dbReference type="EMBL" id="KAA0190269.1"/>
    </source>
</evidence>
<keyword evidence="2" id="KW-0378">Hydrolase</keyword>
<dbReference type="GO" id="GO:0016791">
    <property type="term" value="F:phosphatase activity"/>
    <property type="evidence" value="ECO:0007669"/>
    <property type="project" value="TreeGrafter"/>
</dbReference>
<evidence type="ECO:0000256" key="4">
    <source>
        <dbReference type="ARBA" id="ARBA00040357"/>
    </source>
</evidence>
<evidence type="ECO:0000256" key="1">
    <source>
        <dbReference type="ARBA" id="ARBA00005375"/>
    </source>
</evidence>
<name>A0A8E0VIJ1_9TREM</name>